<reference evidence="3 4" key="1">
    <citation type="journal article" date="2010" name="ChemBioChem">
        <title>Cloning and characterization of the biosynthetic gene cluster of 16-membered macrolide antibiotic FD-891: involvement of a dual functional cytochrome P450 monooxygenase catalyzing epoxidation and hydroxylation.</title>
        <authorList>
            <person name="Kudo F."/>
            <person name="Motegi A."/>
            <person name="Mizoue K."/>
            <person name="Eguchi T."/>
        </authorList>
    </citation>
    <scope>NUCLEOTIDE SEQUENCE [LARGE SCALE GENOMIC DNA]</scope>
    <source>
        <strain evidence="3 4">A-8890</strain>
    </source>
</reference>
<dbReference type="Proteomes" id="UP001321542">
    <property type="component" value="Chromosome"/>
</dbReference>
<evidence type="ECO:0000313" key="4">
    <source>
        <dbReference type="Proteomes" id="UP001321542"/>
    </source>
</evidence>
<feature type="region of interest" description="Disordered" evidence="1">
    <location>
        <begin position="487"/>
        <end position="512"/>
    </location>
</feature>
<accession>A0ABM7F221</accession>
<evidence type="ECO:0000256" key="1">
    <source>
        <dbReference type="SAM" id="MobiDB-lite"/>
    </source>
</evidence>
<evidence type="ECO:0000256" key="2">
    <source>
        <dbReference type="SAM" id="SignalP"/>
    </source>
</evidence>
<proteinExistence type="predicted"/>
<keyword evidence="2" id="KW-0732">Signal</keyword>
<organism evidence="3 4">
    <name type="scientific">Streptomyces graminofaciens</name>
    <dbReference type="NCBI Taxonomy" id="68212"/>
    <lineage>
        <taxon>Bacteria</taxon>
        <taxon>Bacillati</taxon>
        <taxon>Actinomycetota</taxon>
        <taxon>Actinomycetes</taxon>
        <taxon>Kitasatosporales</taxon>
        <taxon>Streptomycetaceae</taxon>
        <taxon>Streptomyces</taxon>
    </lineage>
</organism>
<name>A0ABM7F221_9ACTN</name>
<feature type="signal peptide" evidence="2">
    <location>
        <begin position="1"/>
        <end position="31"/>
    </location>
</feature>
<feature type="chain" id="PRO_5046023117" evidence="2">
    <location>
        <begin position="32"/>
        <end position="555"/>
    </location>
</feature>
<dbReference type="EMBL" id="AP018448">
    <property type="protein sequence ID" value="BBC29781.1"/>
    <property type="molecule type" value="Genomic_DNA"/>
</dbReference>
<keyword evidence="4" id="KW-1185">Reference proteome</keyword>
<evidence type="ECO:0000313" key="3">
    <source>
        <dbReference type="EMBL" id="BBC29781.1"/>
    </source>
</evidence>
<gene>
    <name evidence="3" type="ORF">SGFS_010750</name>
</gene>
<sequence length="555" mass="59772">MRQPSLSLPRPPRSRWITAALTALLLVCAPACDTSSSDGPDDGRPPSAVQWRSVPKTRLPAAFLDFLPGQVLSTEREFVVSGQSEEGAVSVYGSKDGMSWYRAQPDEGIPAYLASYDGRLTLVGQMSNGGSLVPAVWRTRDARRWKQPEILPGGVPSDQVLAVVEGPRGTIVVAHDGGPFSESSDDTDDLTAYRGESLRLWTAHDDGTFGQPRQVSCPAHPHFEPHVSTVADDAGFVVTADCTNGSNYTKRLVVTSRDGGRWASGPDQFKKQSTVAGVSGDQGSVLVTRTKDSDDSPDEYVSTAWSRTSGGDSDWTRGRPLDVGQIPDTGVAPRKQQSVNAVSAVPGGFIASGRSMDLRLGHVGALWTSPDGSRWAKQATKKNKFDEVFDLYGAAELDGRYILLGRGSSKEPDDPGSHLWLGDQGSAPEVEYKGGGPAAFVGTWTWGHGSLVIDREGHFTYRWRLFRPCETEPAPCDKDTVWGGKATGTLTGDGGTLRGKLSTTNRPDDPNYRQGATIEVKRMPYSAVFVRVDGDEHGYFCAAGTEDLRCLAPHE</sequence>
<dbReference type="SUPFAM" id="SSF110296">
    <property type="entry name" value="Oligoxyloglucan reducing end-specific cellobiohydrolase"/>
    <property type="match status" value="1"/>
</dbReference>
<feature type="region of interest" description="Disordered" evidence="1">
    <location>
        <begin position="288"/>
        <end position="318"/>
    </location>
</feature>
<dbReference type="RefSeq" id="WP_286247979.1">
    <property type="nucleotide sequence ID" value="NZ_AP018448.1"/>
</dbReference>
<protein>
    <submittedName>
        <fullName evidence="3">Uncharacterized protein</fullName>
    </submittedName>
</protein>
<reference evidence="3 4" key="2">
    <citation type="journal article" date="2023" name="ChemBioChem">
        <title>Acyltransferase Domain Exchange between Two Independent Type I Polyketide Synthases in the Same Producer Strain of Macrolide Antibiotics.</title>
        <authorList>
            <person name="Kudo F."/>
            <person name="Kishikawa K."/>
            <person name="Tsuboi K."/>
            <person name="Kido T."/>
            <person name="Usui T."/>
            <person name="Hashimoto J."/>
            <person name="Shin-Ya K."/>
            <person name="Miyanaga A."/>
            <person name="Eguchi T."/>
        </authorList>
    </citation>
    <scope>NUCLEOTIDE SEQUENCE [LARGE SCALE GENOMIC DNA]</scope>
    <source>
        <strain evidence="3 4">A-8890</strain>
    </source>
</reference>